<dbReference type="Pfam" id="PF00082">
    <property type="entry name" value="Peptidase_S8"/>
    <property type="match status" value="1"/>
</dbReference>
<evidence type="ECO:0000313" key="12">
    <source>
        <dbReference type="Proteomes" id="UP000619512"/>
    </source>
</evidence>
<dbReference type="InterPro" id="IPR036852">
    <property type="entry name" value="Peptidase_S8/S53_dom_sf"/>
</dbReference>
<dbReference type="SUPFAM" id="SSF52743">
    <property type="entry name" value="Subtilisin-like"/>
    <property type="match status" value="1"/>
</dbReference>
<dbReference type="PROSITE" id="PS00138">
    <property type="entry name" value="SUBTILASE_SER"/>
    <property type="match status" value="1"/>
</dbReference>
<dbReference type="PANTHER" id="PTHR43806">
    <property type="entry name" value="PEPTIDASE S8"/>
    <property type="match status" value="1"/>
</dbReference>
<feature type="active site" description="Charge relay system" evidence="5 6">
    <location>
        <position position="106"/>
    </location>
</feature>
<evidence type="ECO:0000313" key="10">
    <source>
        <dbReference type="EMBL" id="QBQ38063.1"/>
    </source>
</evidence>
<dbReference type="AlphaFoldDB" id="A0A4P7BIF1"/>
<dbReference type="InterPro" id="IPR023827">
    <property type="entry name" value="Peptidase_S8_Asp-AS"/>
</dbReference>
<evidence type="ECO:0000313" key="9">
    <source>
        <dbReference type="EMBL" id="GGZ03315.1"/>
    </source>
</evidence>
<evidence type="ECO:0000256" key="6">
    <source>
        <dbReference type="PROSITE-ProRule" id="PRU01240"/>
    </source>
</evidence>
<dbReference type="GO" id="GO:0004252">
    <property type="term" value="F:serine-type endopeptidase activity"/>
    <property type="evidence" value="ECO:0007669"/>
    <property type="project" value="UniProtKB-UniRule"/>
</dbReference>
<name>A0A4P7BIF1_9BURK</name>
<dbReference type="OrthoDB" id="9790784at2"/>
<dbReference type="PANTHER" id="PTHR43806:SF11">
    <property type="entry name" value="CEREVISIN-RELATED"/>
    <property type="match status" value="1"/>
</dbReference>
<gene>
    <name evidence="10" type="ORF">E1742_19135</name>
    <name evidence="9" type="ORF">GCM10007388_41180</name>
</gene>
<evidence type="ECO:0000256" key="5">
    <source>
        <dbReference type="PIRSR" id="PIRSR615500-1"/>
    </source>
</evidence>
<dbReference type="InterPro" id="IPR050131">
    <property type="entry name" value="Peptidase_S8_subtilisin-like"/>
</dbReference>
<keyword evidence="11" id="KW-1185">Reference proteome</keyword>
<evidence type="ECO:0000259" key="8">
    <source>
        <dbReference type="Pfam" id="PF00082"/>
    </source>
</evidence>
<dbReference type="InterPro" id="IPR015500">
    <property type="entry name" value="Peptidase_S8_subtilisin-rel"/>
</dbReference>
<dbReference type="EMBL" id="CP038026">
    <property type="protein sequence ID" value="QBQ38063.1"/>
    <property type="molecule type" value="Genomic_DNA"/>
</dbReference>
<evidence type="ECO:0000256" key="7">
    <source>
        <dbReference type="RuleBase" id="RU003355"/>
    </source>
</evidence>
<keyword evidence="4 6" id="KW-0720">Serine protease</keyword>
<dbReference type="Gene3D" id="3.40.50.200">
    <property type="entry name" value="Peptidase S8/S53 domain"/>
    <property type="match status" value="1"/>
</dbReference>
<evidence type="ECO:0000256" key="3">
    <source>
        <dbReference type="ARBA" id="ARBA00022801"/>
    </source>
</evidence>
<organism evidence="9 12">
    <name type="scientific">Pseudoduganella plicata</name>
    <dbReference type="NCBI Taxonomy" id="321984"/>
    <lineage>
        <taxon>Bacteria</taxon>
        <taxon>Pseudomonadati</taxon>
        <taxon>Pseudomonadota</taxon>
        <taxon>Betaproteobacteria</taxon>
        <taxon>Burkholderiales</taxon>
        <taxon>Oxalobacteraceae</taxon>
        <taxon>Telluria group</taxon>
        <taxon>Pseudoduganella</taxon>
    </lineage>
</organism>
<dbReference type="PROSITE" id="PS00136">
    <property type="entry name" value="SUBTILASE_ASP"/>
    <property type="match status" value="1"/>
</dbReference>
<dbReference type="InterPro" id="IPR023828">
    <property type="entry name" value="Peptidase_S8_Ser-AS"/>
</dbReference>
<proteinExistence type="inferred from homology"/>
<feature type="active site" description="Charge relay system" evidence="5 6">
    <location>
        <position position="332"/>
    </location>
</feature>
<evidence type="ECO:0000256" key="2">
    <source>
        <dbReference type="ARBA" id="ARBA00022670"/>
    </source>
</evidence>
<dbReference type="EMBL" id="BMWW01000008">
    <property type="protein sequence ID" value="GGZ03315.1"/>
    <property type="molecule type" value="Genomic_DNA"/>
</dbReference>
<dbReference type="CDD" id="cd07480">
    <property type="entry name" value="Peptidases_S8_12"/>
    <property type="match status" value="1"/>
</dbReference>
<evidence type="ECO:0000256" key="4">
    <source>
        <dbReference type="ARBA" id="ARBA00022825"/>
    </source>
</evidence>
<keyword evidence="2 6" id="KW-0645">Protease</keyword>
<dbReference type="PROSITE" id="PS51892">
    <property type="entry name" value="SUBTILASE"/>
    <property type="match status" value="1"/>
</dbReference>
<keyword evidence="3 6" id="KW-0378">Hydrolase</keyword>
<accession>A0A4P7BIF1</accession>
<sequence>MKNYVILRSSADAGGRLQPGLAGIRLFESLRTTARPEVTVERLSERELAQARKEPDVRLVTPTMPTRLIEPFDNGTAAAADSWGIAAVGADKSRFTGAGVTVCVLDTGIDARHAAFNGVNLVTNDFSGDGIDDVVGHGTHCAGTIFGRDVNGQRIGVARGVENALIGKVLGNDGSGSSEMLFNGMTWALQQNANIISMSLGFDFPGLVEQLVGGGMPVALATSQALEAYRGNLRMFDAIMAMMDAQGGLGVEPLVVAAAGNESRRNENADFRIAVSLPAAANDVVSVAAIGRRDSQFYVADFSNSMARISAPGVDITSAFPGGGFQTWSGTSMACPHVAGVAALWWESLKEKADGRTVAAKLSASARTEVFDAGIDGTDIGDGFLTAPE</sequence>
<dbReference type="Proteomes" id="UP000619512">
    <property type="component" value="Unassembled WGS sequence"/>
</dbReference>
<reference evidence="9" key="3">
    <citation type="submission" date="2022-12" db="EMBL/GenBank/DDBJ databases">
        <authorList>
            <person name="Sun Q."/>
            <person name="Kim S."/>
        </authorList>
    </citation>
    <scope>NUCLEOTIDE SEQUENCE</scope>
    <source>
        <strain evidence="9">KCTC 12344</strain>
    </source>
</reference>
<dbReference type="RefSeq" id="WP_134386714.1">
    <property type="nucleotide sequence ID" value="NZ_BMWW01000008.1"/>
</dbReference>
<evidence type="ECO:0000313" key="11">
    <source>
        <dbReference type="Proteomes" id="UP000294359"/>
    </source>
</evidence>
<protein>
    <submittedName>
        <fullName evidence="10">Peptidase S8</fullName>
    </submittedName>
</protein>
<comment type="similarity">
    <text evidence="1 6 7">Belongs to the peptidase S8 family.</text>
</comment>
<dbReference type="InterPro" id="IPR000209">
    <property type="entry name" value="Peptidase_S8/S53_dom"/>
</dbReference>
<dbReference type="PRINTS" id="PR00723">
    <property type="entry name" value="SUBTILISIN"/>
</dbReference>
<dbReference type="GO" id="GO:0006508">
    <property type="term" value="P:proteolysis"/>
    <property type="evidence" value="ECO:0007669"/>
    <property type="project" value="UniProtKB-KW"/>
</dbReference>
<evidence type="ECO:0000256" key="1">
    <source>
        <dbReference type="ARBA" id="ARBA00011073"/>
    </source>
</evidence>
<feature type="domain" description="Peptidase S8/S53" evidence="8">
    <location>
        <begin position="97"/>
        <end position="373"/>
    </location>
</feature>
<feature type="active site" description="Charge relay system" evidence="5 6">
    <location>
        <position position="137"/>
    </location>
</feature>
<reference evidence="10 11" key="2">
    <citation type="submission" date="2019-03" db="EMBL/GenBank/DDBJ databases">
        <title>Draft Genome Sequences of Six Type Strains of the Genus Massilia.</title>
        <authorList>
            <person name="Miess H."/>
            <person name="Frediansyhah A."/>
            <person name="Gross H."/>
        </authorList>
    </citation>
    <scope>NUCLEOTIDE SEQUENCE [LARGE SCALE GENOMIC DNA]</scope>
    <source>
        <strain evidence="10 11">DSM 17505</strain>
    </source>
</reference>
<dbReference type="Proteomes" id="UP000294359">
    <property type="component" value="Chromosome"/>
</dbReference>
<reference evidence="9" key="1">
    <citation type="journal article" date="2014" name="Int. J. Syst. Evol. Microbiol.">
        <title>Complete genome sequence of Corynebacterium casei LMG S-19264T (=DSM 44701T), isolated from a smear-ripened cheese.</title>
        <authorList>
            <consortium name="US DOE Joint Genome Institute (JGI-PGF)"/>
            <person name="Walter F."/>
            <person name="Albersmeier A."/>
            <person name="Kalinowski J."/>
            <person name="Ruckert C."/>
        </authorList>
    </citation>
    <scope>NUCLEOTIDE SEQUENCE</scope>
    <source>
        <strain evidence="9">KCTC 12344</strain>
    </source>
</reference>